<feature type="domain" description="DUF202" evidence="8">
    <location>
        <begin position="104"/>
        <end position="193"/>
    </location>
</feature>
<accession>A0A1E3QW09</accession>
<feature type="compositionally biased region" description="Polar residues" evidence="6">
    <location>
        <begin position="65"/>
        <end position="81"/>
    </location>
</feature>
<dbReference type="InterPro" id="IPR052053">
    <property type="entry name" value="IM_YidH-like"/>
</dbReference>
<dbReference type="GeneID" id="30145898"/>
<feature type="region of interest" description="Disordered" evidence="6">
    <location>
        <begin position="44"/>
        <end position="81"/>
    </location>
</feature>
<evidence type="ECO:0000256" key="6">
    <source>
        <dbReference type="SAM" id="MobiDB-lite"/>
    </source>
</evidence>
<dbReference type="PANTHER" id="PTHR34187">
    <property type="entry name" value="FGR18P"/>
    <property type="match status" value="1"/>
</dbReference>
<dbReference type="RefSeq" id="XP_018987177.1">
    <property type="nucleotide sequence ID" value="XM_019128045.1"/>
</dbReference>
<dbReference type="Pfam" id="PF02656">
    <property type="entry name" value="DUF202"/>
    <property type="match status" value="1"/>
</dbReference>
<reference evidence="10" key="1">
    <citation type="submission" date="2016-05" db="EMBL/GenBank/DDBJ databases">
        <title>Comparative genomics of biotechnologically important yeasts.</title>
        <authorList>
            <consortium name="DOE Joint Genome Institute"/>
            <person name="Riley R."/>
            <person name="Haridas S."/>
            <person name="Wolfe K.H."/>
            <person name="Lopes M.R."/>
            <person name="Hittinger C.T."/>
            <person name="Goker M."/>
            <person name="Salamov A."/>
            <person name="Wisecaver J."/>
            <person name="Long T.M."/>
            <person name="Aerts A.L."/>
            <person name="Barry K."/>
            <person name="Choi C."/>
            <person name="Clum A."/>
            <person name="Coughlan A.Y."/>
            <person name="Deshpande S."/>
            <person name="Douglass A.P."/>
            <person name="Hanson S.J."/>
            <person name="Klenk H.-P."/>
            <person name="Labutti K."/>
            <person name="Lapidus A."/>
            <person name="Lindquist E."/>
            <person name="Lipzen A."/>
            <person name="Meier-Kolthoff J.P."/>
            <person name="Ohm R.A."/>
            <person name="Otillar R.P."/>
            <person name="Pangilinan J."/>
            <person name="Peng Y."/>
            <person name="Rokas A."/>
            <person name="Rosa C.A."/>
            <person name="Scheuner C."/>
            <person name="Sibirny A.A."/>
            <person name="Slot J.C."/>
            <person name="Stielow J.B."/>
            <person name="Sun H."/>
            <person name="Kurtzman C.P."/>
            <person name="Blackwell M."/>
            <person name="Grigoriev I.V."/>
            <person name="Jeffries T.W."/>
        </authorList>
    </citation>
    <scope>NUCLEOTIDE SEQUENCE [LARGE SCALE GENOMIC DNA]</scope>
    <source>
        <strain evidence="10">NRRL Y-12698</strain>
    </source>
</reference>
<comment type="subcellular location">
    <subcellularLocation>
        <location evidence="1">Cell membrane</location>
        <topology evidence="1">Multi-pass membrane protein</topology>
    </subcellularLocation>
</comment>
<dbReference type="Proteomes" id="UP000094336">
    <property type="component" value="Unassembled WGS sequence"/>
</dbReference>
<evidence type="ECO:0000313" key="9">
    <source>
        <dbReference type="EMBL" id="ODQ81849.1"/>
    </source>
</evidence>
<evidence type="ECO:0000256" key="1">
    <source>
        <dbReference type="ARBA" id="ARBA00004651"/>
    </source>
</evidence>
<dbReference type="GO" id="GO:0005886">
    <property type="term" value="C:plasma membrane"/>
    <property type="evidence" value="ECO:0007669"/>
    <property type="project" value="UniProtKB-SubCell"/>
</dbReference>
<feature type="transmembrane region" description="Helical" evidence="7">
    <location>
        <begin position="113"/>
        <end position="134"/>
    </location>
</feature>
<feature type="transmembrane region" description="Helical" evidence="7">
    <location>
        <begin position="208"/>
        <end position="227"/>
    </location>
</feature>
<name>A0A1E3QW09_9ASCO</name>
<feature type="transmembrane region" description="Helical" evidence="7">
    <location>
        <begin position="169"/>
        <end position="187"/>
    </location>
</feature>
<evidence type="ECO:0000259" key="8">
    <source>
        <dbReference type="Pfam" id="PF02656"/>
    </source>
</evidence>
<evidence type="ECO:0000256" key="3">
    <source>
        <dbReference type="ARBA" id="ARBA00022692"/>
    </source>
</evidence>
<dbReference type="PANTHER" id="PTHR34187:SF2">
    <property type="entry name" value="DUF202 DOMAIN-CONTAINING PROTEIN"/>
    <property type="match status" value="1"/>
</dbReference>
<gene>
    <name evidence="9" type="ORF">BABINDRAFT_160080</name>
</gene>
<dbReference type="AlphaFoldDB" id="A0A1E3QW09"/>
<evidence type="ECO:0000256" key="2">
    <source>
        <dbReference type="ARBA" id="ARBA00022475"/>
    </source>
</evidence>
<keyword evidence="2" id="KW-1003">Cell membrane</keyword>
<dbReference type="OrthoDB" id="199599at2759"/>
<proteinExistence type="predicted"/>
<evidence type="ECO:0000313" key="10">
    <source>
        <dbReference type="Proteomes" id="UP000094336"/>
    </source>
</evidence>
<keyword evidence="4 7" id="KW-1133">Transmembrane helix</keyword>
<dbReference type="EMBL" id="KV454427">
    <property type="protein sequence ID" value="ODQ81849.1"/>
    <property type="molecule type" value="Genomic_DNA"/>
</dbReference>
<evidence type="ECO:0000256" key="5">
    <source>
        <dbReference type="ARBA" id="ARBA00023136"/>
    </source>
</evidence>
<evidence type="ECO:0000256" key="7">
    <source>
        <dbReference type="SAM" id="Phobius"/>
    </source>
</evidence>
<keyword evidence="10" id="KW-1185">Reference proteome</keyword>
<protein>
    <recommendedName>
        <fullName evidence="8">DUF202 domain-containing protein</fullName>
    </recommendedName>
</protein>
<keyword evidence="3 7" id="KW-0812">Transmembrane</keyword>
<feature type="region of interest" description="Disordered" evidence="6">
    <location>
        <begin position="1"/>
        <end position="31"/>
    </location>
</feature>
<evidence type="ECO:0000256" key="4">
    <source>
        <dbReference type="ARBA" id="ARBA00022989"/>
    </source>
</evidence>
<keyword evidence="5 7" id="KW-0472">Membrane</keyword>
<dbReference type="InterPro" id="IPR003807">
    <property type="entry name" value="DUF202"/>
</dbReference>
<organism evidence="9 10">
    <name type="scientific">Babjeviella inositovora NRRL Y-12698</name>
    <dbReference type="NCBI Taxonomy" id="984486"/>
    <lineage>
        <taxon>Eukaryota</taxon>
        <taxon>Fungi</taxon>
        <taxon>Dikarya</taxon>
        <taxon>Ascomycota</taxon>
        <taxon>Saccharomycotina</taxon>
        <taxon>Pichiomycetes</taxon>
        <taxon>Serinales incertae sedis</taxon>
        <taxon>Babjeviella</taxon>
    </lineage>
</organism>
<sequence>MATSSSVPVYGGHLDRDPPSPKTKPRSINSSAVLVQSLALPKNSSSAFRHDNSPSPHPRFPQPASLANESAPQEENTSEPTQYNIFDLKNYSSVLLENKSSVARDHMANERTFLAWLRTSLAFVSIGIGVTQLFRLSSQSSNTVTNEKLARILSSPSAGLLASFSTGKVLGTLFIGIGICSLLFGVVRYFEVQALLQKNYYPASRLGVLALIISVFCLITATFVTVVCSI</sequence>